<sequence length="61" mass="6504">MARKAIGIGGGAMMAGIGADRYARHHGQTLTLGQKDDPVGALRDQPFEQLAVLARIILMDE</sequence>
<name>A0AAN4UNH7_9RHOB</name>
<organism evidence="1 2">
    <name type="scientific">Allgaiera indica</name>
    <dbReference type="NCBI Taxonomy" id="765699"/>
    <lineage>
        <taxon>Bacteria</taxon>
        <taxon>Pseudomonadati</taxon>
        <taxon>Pseudomonadota</taxon>
        <taxon>Alphaproteobacteria</taxon>
        <taxon>Rhodobacterales</taxon>
        <taxon>Paracoccaceae</taxon>
        <taxon>Allgaiera</taxon>
    </lineage>
</organism>
<gene>
    <name evidence="1" type="ORF">GCM10008024_01700</name>
</gene>
<dbReference type="EMBL" id="BNAB01000001">
    <property type="protein sequence ID" value="GHD98388.1"/>
    <property type="molecule type" value="Genomic_DNA"/>
</dbReference>
<dbReference type="AlphaFoldDB" id="A0AAN4UNH7"/>
<accession>A0AAN4UNH7</accession>
<reference evidence="1" key="1">
    <citation type="journal article" date="2014" name="Int. J. Syst. Evol. Microbiol.">
        <title>Complete genome sequence of Corynebacterium casei LMG S-19264T (=DSM 44701T), isolated from a smear-ripened cheese.</title>
        <authorList>
            <consortium name="US DOE Joint Genome Institute (JGI-PGF)"/>
            <person name="Walter F."/>
            <person name="Albersmeier A."/>
            <person name="Kalinowski J."/>
            <person name="Ruckert C."/>
        </authorList>
    </citation>
    <scope>NUCLEOTIDE SEQUENCE</scope>
    <source>
        <strain evidence="1">CGMCC 1.10859</strain>
    </source>
</reference>
<protein>
    <submittedName>
        <fullName evidence="1">Uncharacterized protein</fullName>
    </submittedName>
</protein>
<comment type="caution">
    <text evidence="1">The sequence shown here is derived from an EMBL/GenBank/DDBJ whole genome shotgun (WGS) entry which is preliminary data.</text>
</comment>
<evidence type="ECO:0000313" key="1">
    <source>
        <dbReference type="EMBL" id="GHD98388.1"/>
    </source>
</evidence>
<dbReference type="Proteomes" id="UP000634647">
    <property type="component" value="Unassembled WGS sequence"/>
</dbReference>
<proteinExistence type="predicted"/>
<reference evidence="1" key="2">
    <citation type="submission" date="2023-06" db="EMBL/GenBank/DDBJ databases">
        <authorList>
            <person name="Sun Q."/>
            <person name="Zhou Y."/>
        </authorList>
    </citation>
    <scope>NUCLEOTIDE SEQUENCE</scope>
    <source>
        <strain evidence="1">CGMCC 1.10859</strain>
    </source>
</reference>
<evidence type="ECO:0000313" key="2">
    <source>
        <dbReference type="Proteomes" id="UP000634647"/>
    </source>
</evidence>